<keyword evidence="1" id="KW-1133">Transmembrane helix</keyword>
<keyword evidence="1" id="KW-0812">Transmembrane</keyword>
<evidence type="ECO:0000313" key="3">
    <source>
        <dbReference type="Proteomes" id="UP000035963"/>
    </source>
</evidence>
<dbReference type="Proteomes" id="UP000035963">
    <property type="component" value="Unassembled WGS sequence"/>
</dbReference>
<organism evidence="2 3">
    <name type="scientific">Caballeronia mineralivorans PML1(12)</name>
    <dbReference type="NCBI Taxonomy" id="908627"/>
    <lineage>
        <taxon>Bacteria</taxon>
        <taxon>Pseudomonadati</taxon>
        <taxon>Pseudomonadota</taxon>
        <taxon>Betaproteobacteria</taxon>
        <taxon>Burkholderiales</taxon>
        <taxon>Burkholderiaceae</taxon>
        <taxon>Caballeronia</taxon>
    </lineage>
</organism>
<feature type="transmembrane region" description="Helical" evidence="1">
    <location>
        <begin position="40"/>
        <end position="59"/>
    </location>
</feature>
<evidence type="ECO:0000256" key="1">
    <source>
        <dbReference type="SAM" id="Phobius"/>
    </source>
</evidence>
<keyword evidence="3" id="KW-1185">Reference proteome</keyword>
<evidence type="ECO:0000313" key="2">
    <source>
        <dbReference type="EMBL" id="KLU22573.1"/>
    </source>
</evidence>
<dbReference type="EMBL" id="AEJF01000176">
    <property type="protein sequence ID" value="KLU22573.1"/>
    <property type="molecule type" value="Genomic_DNA"/>
</dbReference>
<protein>
    <submittedName>
        <fullName evidence="2">Branched-chain amino acid transporter</fullName>
    </submittedName>
</protein>
<dbReference type="RefSeq" id="WP_047895836.1">
    <property type="nucleotide sequence ID" value="NZ_AEJF01000176.1"/>
</dbReference>
<dbReference type="AlphaFoldDB" id="A0A0J1FS53"/>
<gene>
    <name evidence="2" type="ORF">EOS_30055</name>
</gene>
<accession>A0A0J1FS53</accession>
<sequence length="107" mass="11558">MSAAQVWLAIAGMALITGITRALFLMGGERMILPERVQRALRYAPAAALVAVVVPDLLITPNGLSIAFSNHALYASLCGLAWFLWRRGMLGTIVVGMIVFTVLRLFA</sequence>
<comment type="caution">
    <text evidence="2">The sequence shown here is derived from an EMBL/GenBank/DDBJ whole genome shotgun (WGS) entry which is preliminary data.</text>
</comment>
<dbReference type="PATRIC" id="fig|908627.4.peg.6706"/>
<reference evidence="2 3" key="1">
    <citation type="journal article" date="2015" name="Genome Announc.">
        <title>Draft Genome Sequence of Burkholderia sp. Strain PML1(12), an Ectomycorrhizosphere-Inhabiting Bacterium with Effective Mineral-Weathering Ability.</title>
        <authorList>
            <person name="Uroz S."/>
            <person name="Oger P."/>
        </authorList>
    </citation>
    <scope>NUCLEOTIDE SEQUENCE [LARGE SCALE GENOMIC DNA]</scope>
    <source>
        <strain evidence="3">PML1(12)</strain>
    </source>
</reference>
<dbReference type="Pfam" id="PF05437">
    <property type="entry name" value="AzlD"/>
    <property type="match status" value="1"/>
</dbReference>
<feature type="transmembrane region" description="Helical" evidence="1">
    <location>
        <begin position="89"/>
        <end position="106"/>
    </location>
</feature>
<dbReference type="InterPro" id="IPR008407">
    <property type="entry name" value="Brnchd-chn_aa_trnsp_AzlD"/>
</dbReference>
<keyword evidence="1" id="KW-0472">Membrane</keyword>
<feature type="transmembrane region" description="Helical" evidence="1">
    <location>
        <begin position="6"/>
        <end position="28"/>
    </location>
</feature>
<dbReference type="OrthoDB" id="5465192at2"/>
<name>A0A0J1FS53_9BURK</name>
<proteinExistence type="predicted"/>